<dbReference type="Proteomes" id="UP000007463">
    <property type="component" value="Chromosome"/>
</dbReference>
<gene>
    <name evidence="2" type="ordered locus">Fluta_1548</name>
</gene>
<evidence type="ECO:0000259" key="1">
    <source>
        <dbReference type="PROSITE" id="PS51186"/>
    </source>
</evidence>
<dbReference type="Pfam" id="PF13508">
    <property type="entry name" value="Acetyltransf_7"/>
    <property type="match status" value="1"/>
</dbReference>
<feature type="domain" description="N-acetyltransferase" evidence="1">
    <location>
        <begin position="5"/>
        <end position="134"/>
    </location>
</feature>
<dbReference type="HOGENOM" id="CLU_086503_2_1_10"/>
<dbReference type="EMBL" id="CP002542">
    <property type="protein sequence ID" value="AEA43541.1"/>
    <property type="molecule type" value="Genomic_DNA"/>
</dbReference>
<name>F2IF67_FLUTR</name>
<protein>
    <submittedName>
        <fullName evidence="2">GCN5-related N-acetyltransferase</fullName>
    </submittedName>
</protein>
<dbReference type="AlphaFoldDB" id="F2IF67"/>
<dbReference type="InterPro" id="IPR053144">
    <property type="entry name" value="Acetyltransferase_Butenolide"/>
</dbReference>
<accession>F2IF67</accession>
<dbReference type="eggNOG" id="COG0454">
    <property type="taxonomic scope" value="Bacteria"/>
</dbReference>
<keyword evidence="2" id="KW-0808">Transferase</keyword>
<dbReference type="SUPFAM" id="SSF55729">
    <property type="entry name" value="Acyl-CoA N-acyltransferases (Nat)"/>
    <property type="match status" value="1"/>
</dbReference>
<dbReference type="InterPro" id="IPR000182">
    <property type="entry name" value="GNAT_dom"/>
</dbReference>
<dbReference type="KEGG" id="fte:Fluta_1548"/>
<dbReference type="RefSeq" id="WP_013686312.1">
    <property type="nucleotide sequence ID" value="NC_015321.1"/>
</dbReference>
<organism evidence="2 3">
    <name type="scientific">Fluviicola taffensis (strain DSM 16823 / NCIMB 13979 / RW262)</name>
    <dbReference type="NCBI Taxonomy" id="755732"/>
    <lineage>
        <taxon>Bacteria</taxon>
        <taxon>Pseudomonadati</taxon>
        <taxon>Bacteroidota</taxon>
        <taxon>Flavobacteriia</taxon>
        <taxon>Flavobacteriales</taxon>
        <taxon>Crocinitomicaceae</taxon>
        <taxon>Fluviicola</taxon>
    </lineage>
</organism>
<reference evidence="3" key="2">
    <citation type="submission" date="2011-02" db="EMBL/GenBank/DDBJ databases">
        <title>The complete genome of Fluviicola taffensis DSM 16823.</title>
        <authorList>
            <consortium name="US DOE Joint Genome Institute (JGI-PGF)"/>
            <person name="Lucas S."/>
            <person name="Copeland A."/>
            <person name="Lapidus A."/>
            <person name="Bruce D."/>
            <person name="Goodwin L."/>
            <person name="Pitluck S."/>
            <person name="Kyrpides N."/>
            <person name="Mavromatis K."/>
            <person name="Ivanova N."/>
            <person name="Mikhailova N."/>
            <person name="Pagani I."/>
            <person name="Chertkov O."/>
            <person name="Detter J.C."/>
            <person name="Han C."/>
            <person name="Tapia R."/>
            <person name="Land M."/>
            <person name="Hauser L."/>
            <person name="Markowitz V."/>
            <person name="Cheng J.-F."/>
            <person name="Hugenholtz P."/>
            <person name="Woyke T."/>
            <person name="Wu D."/>
            <person name="Tindall B."/>
            <person name="Pomrenke H.G."/>
            <person name="Brambilla E."/>
            <person name="Klenk H.-P."/>
            <person name="Eisen J.A."/>
        </authorList>
    </citation>
    <scope>NUCLEOTIDE SEQUENCE [LARGE SCALE GENOMIC DNA]</scope>
    <source>
        <strain evidence="3">DSM 16823 / RW262 / RW262</strain>
    </source>
</reference>
<sequence>MEKLIITSDKNQLDIEFITAFISKTYWAKDRTSQMMQICIDHSLNFGVYLNKKQIGYARVVTDYVQFAYIMDVFIDEAHQGKGFSKELMQFILTDESLKAVKVWRLATADAHELYRKFGFTELSKPENMMELMK</sequence>
<dbReference type="STRING" id="755732.Fluta_1548"/>
<dbReference type="PROSITE" id="PS51186">
    <property type="entry name" value="GNAT"/>
    <property type="match status" value="1"/>
</dbReference>
<dbReference type="InterPro" id="IPR016181">
    <property type="entry name" value="Acyl_CoA_acyltransferase"/>
</dbReference>
<dbReference type="PANTHER" id="PTHR43233:SF1">
    <property type="entry name" value="FAMILY N-ACETYLTRANSFERASE, PUTATIVE (AFU_ORTHOLOGUE AFUA_6G03350)-RELATED"/>
    <property type="match status" value="1"/>
</dbReference>
<dbReference type="GO" id="GO:0016747">
    <property type="term" value="F:acyltransferase activity, transferring groups other than amino-acyl groups"/>
    <property type="evidence" value="ECO:0007669"/>
    <property type="project" value="InterPro"/>
</dbReference>
<evidence type="ECO:0000313" key="2">
    <source>
        <dbReference type="EMBL" id="AEA43541.1"/>
    </source>
</evidence>
<dbReference type="Gene3D" id="3.40.630.30">
    <property type="match status" value="1"/>
</dbReference>
<evidence type="ECO:0000313" key="3">
    <source>
        <dbReference type="Proteomes" id="UP000007463"/>
    </source>
</evidence>
<dbReference type="OrthoDB" id="3216107at2"/>
<reference evidence="2 3" key="1">
    <citation type="journal article" date="2011" name="Stand. Genomic Sci.">
        <title>Complete genome sequence of the gliding freshwater bacterium Fluviicola taffensis type strain (RW262).</title>
        <authorList>
            <person name="Woyke T."/>
            <person name="Chertkov O."/>
            <person name="Lapidus A."/>
            <person name="Nolan M."/>
            <person name="Lucas S."/>
            <person name="Del Rio T.G."/>
            <person name="Tice H."/>
            <person name="Cheng J.F."/>
            <person name="Tapia R."/>
            <person name="Han C."/>
            <person name="Goodwin L."/>
            <person name="Pitluck S."/>
            <person name="Liolios K."/>
            <person name="Pagani I."/>
            <person name="Ivanova N."/>
            <person name="Huntemann M."/>
            <person name="Mavromatis K."/>
            <person name="Mikhailova N."/>
            <person name="Pati A."/>
            <person name="Chen A."/>
            <person name="Palaniappan K."/>
            <person name="Land M."/>
            <person name="Hauser L."/>
            <person name="Brambilla E.M."/>
            <person name="Rohde M."/>
            <person name="Mwirichia R."/>
            <person name="Sikorski J."/>
            <person name="Tindall B.J."/>
            <person name="Goker M."/>
            <person name="Bristow J."/>
            <person name="Eisen J.A."/>
            <person name="Markowitz V."/>
            <person name="Hugenholtz P."/>
            <person name="Klenk H.P."/>
            <person name="Kyrpides N.C."/>
        </authorList>
    </citation>
    <scope>NUCLEOTIDE SEQUENCE [LARGE SCALE GENOMIC DNA]</scope>
    <source>
        <strain evidence="3">DSM 16823 / RW262 / RW262</strain>
    </source>
</reference>
<proteinExistence type="predicted"/>
<keyword evidence="3" id="KW-1185">Reference proteome</keyword>
<dbReference type="CDD" id="cd04301">
    <property type="entry name" value="NAT_SF"/>
    <property type="match status" value="1"/>
</dbReference>
<dbReference type="PANTHER" id="PTHR43233">
    <property type="entry name" value="FAMILY N-ACETYLTRANSFERASE, PUTATIVE (AFU_ORTHOLOGUE AFUA_6G03350)-RELATED"/>
    <property type="match status" value="1"/>
</dbReference>